<evidence type="ECO:0000259" key="3">
    <source>
        <dbReference type="Pfam" id="PF24570"/>
    </source>
</evidence>
<evidence type="ECO:0000256" key="2">
    <source>
        <dbReference type="SAM" id="MobiDB-lite"/>
    </source>
</evidence>
<dbReference type="Gramene" id="Zm00001eb070160_T001">
    <property type="protein sequence ID" value="Zm00001eb070160_P001"/>
    <property type="gene ID" value="Zm00001eb070160"/>
</dbReference>
<keyword evidence="6" id="KW-1185">Reference proteome</keyword>
<proteinExistence type="inferred from homology"/>
<dbReference type="PANTHER" id="PTHR26379:SF486">
    <property type="entry name" value="OS04G0625500 PROTEIN"/>
    <property type="match status" value="1"/>
</dbReference>
<dbReference type="eggNOG" id="KOG1987">
    <property type="taxonomic scope" value="Eukaryota"/>
</dbReference>
<evidence type="ECO:0000313" key="5">
    <source>
        <dbReference type="EnsemblPlants" id="Zm00001eb070160_P001"/>
    </source>
</evidence>
<dbReference type="SMR" id="A0A1D6DYL9"/>
<feature type="region of interest" description="Disordered" evidence="2">
    <location>
        <begin position="1"/>
        <end position="54"/>
    </location>
</feature>
<feature type="domain" description="BPM/SPOP BACK" evidence="3">
    <location>
        <begin position="117"/>
        <end position="171"/>
    </location>
</feature>
<reference evidence="5" key="3">
    <citation type="submission" date="2021-05" db="UniProtKB">
        <authorList>
            <consortium name="EnsemblPlants"/>
        </authorList>
    </citation>
    <scope>IDENTIFICATION</scope>
    <source>
        <strain evidence="5">cv. B73</strain>
    </source>
</reference>
<comment type="similarity">
    <text evidence="1">Belongs to the Tdpoz family.</text>
</comment>
<name>A0A1D6DYL9_MAIZE</name>
<dbReference type="STRING" id="4577.A0A1D6DYL9"/>
<evidence type="ECO:0000256" key="1">
    <source>
        <dbReference type="ARBA" id="ARBA00010846"/>
    </source>
</evidence>
<dbReference type="InterPro" id="IPR056423">
    <property type="entry name" value="BACK_BPM_SPOP"/>
</dbReference>
<evidence type="ECO:0000313" key="4">
    <source>
        <dbReference type="EMBL" id="ONM13669.1"/>
    </source>
</evidence>
<accession>A0A1D6DYL9</accession>
<dbReference type="Proteomes" id="UP000007305">
    <property type="component" value="Chromosome 2"/>
</dbReference>
<reference evidence="5" key="2">
    <citation type="submission" date="2019-07" db="EMBL/GenBank/DDBJ databases">
        <authorList>
            <person name="Seetharam A."/>
            <person name="Woodhouse M."/>
            <person name="Cannon E."/>
        </authorList>
    </citation>
    <scope>NUCLEOTIDE SEQUENCE [LARGE SCALE GENOMIC DNA]</scope>
    <source>
        <strain evidence="5">cv. B73</strain>
    </source>
</reference>
<gene>
    <name evidence="4" type="ORF">ZEAMMB73_Zm00001d002247</name>
</gene>
<sequence length="180" mass="19467">MLKNGEGADVQRRRPAVPCPPVHPGRTVRGVQGGALRRHEGEGRAAHRGPRHGAFNVRGAPALRLRGFLADDCDGDATENRNVLAMQHLLVAADRYGLDRLRLLCEAKLCRGIDAHTVATILALAEQHHCTQLRADCIGFIASTDVLGAVMKTDGFKHLIASCPSIMKEILDKVAAVWSD</sequence>
<dbReference type="PANTHER" id="PTHR26379">
    <property type="entry name" value="BTB/POZ AND MATH DOMAIN-CONTAINING PROTEIN 1"/>
    <property type="match status" value="1"/>
</dbReference>
<dbReference type="Pfam" id="PF24570">
    <property type="entry name" value="BACK_BPM_SPOP"/>
    <property type="match status" value="1"/>
</dbReference>
<dbReference type="EnsemblPlants" id="Zm00001eb070160_T001">
    <property type="protein sequence ID" value="Zm00001eb070160_P001"/>
    <property type="gene ID" value="Zm00001eb070160"/>
</dbReference>
<organism evidence="4">
    <name type="scientific">Zea mays</name>
    <name type="common">Maize</name>
    <dbReference type="NCBI Taxonomy" id="4577"/>
    <lineage>
        <taxon>Eukaryota</taxon>
        <taxon>Viridiplantae</taxon>
        <taxon>Streptophyta</taxon>
        <taxon>Embryophyta</taxon>
        <taxon>Tracheophyta</taxon>
        <taxon>Spermatophyta</taxon>
        <taxon>Magnoliopsida</taxon>
        <taxon>Liliopsida</taxon>
        <taxon>Poales</taxon>
        <taxon>Poaceae</taxon>
        <taxon>PACMAD clade</taxon>
        <taxon>Panicoideae</taxon>
        <taxon>Andropogonodae</taxon>
        <taxon>Andropogoneae</taxon>
        <taxon>Tripsacinae</taxon>
        <taxon>Zea</taxon>
    </lineage>
</organism>
<reference evidence="4 6" key="1">
    <citation type="submission" date="2015-12" db="EMBL/GenBank/DDBJ databases">
        <title>Update maize B73 reference genome by single molecule sequencing technologies.</title>
        <authorList>
            <consortium name="Maize Genome Sequencing Project"/>
            <person name="Ware D."/>
        </authorList>
    </citation>
    <scope>NUCLEOTIDE SEQUENCE [LARGE SCALE GENOMIC DNA]</scope>
    <source>
        <strain evidence="6">cv. B73</strain>
        <tissue evidence="4">Seedling</tissue>
    </source>
</reference>
<dbReference type="InterPro" id="IPR045005">
    <property type="entry name" value="BPM1-6"/>
</dbReference>
<protein>
    <submittedName>
        <fullName evidence="4">Speckle-type POZ protein-like protein</fullName>
    </submittedName>
</protein>
<evidence type="ECO:0000313" key="6">
    <source>
        <dbReference type="Proteomes" id="UP000007305"/>
    </source>
</evidence>
<dbReference type="EMBL" id="CM007648">
    <property type="protein sequence ID" value="ONM13669.1"/>
    <property type="molecule type" value="Genomic_DNA"/>
</dbReference>
<dbReference type="AlphaFoldDB" id="A0A1D6DYL9"/>
<dbReference type="PaxDb" id="4577-GRMZM2G091251_P01"/>
<dbReference type="ExpressionAtlas" id="A0A1D6DYL9">
    <property type="expression patterns" value="baseline"/>
</dbReference>
<dbReference type="Gene3D" id="1.25.40.420">
    <property type="match status" value="1"/>
</dbReference>
<dbReference type="GO" id="GO:0016567">
    <property type="term" value="P:protein ubiquitination"/>
    <property type="evidence" value="ECO:0007669"/>
    <property type="project" value="InterPro"/>
</dbReference>